<keyword evidence="1" id="KW-0813">Transport</keyword>
<dbReference type="Gene3D" id="3.40.50.300">
    <property type="entry name" value="P-loop containing nucleotide triphosphate hydrolases"/>
    <property type="match status" value="1"/>
</dbReference>
<dbReference type="Pfam" id="PF08402">
    <property type="entry name" value="TOBE_2"/>
    <property type="match status" value="1"/>
</dbReference>
<dbReference type="GO" id="GO:0022857">
    <property type="term" value="F:transmembrane transporter activity"/>
    <property type="evidence" value="ECO:0007669"/>
    <property type="project" value="InterPro"/>
</dbReference>
<dbReference type="GO" id="GO:0005524">
    <property type="term" value="F:ATP binding"/>
    <property type="evidence" value="ECO:0007669"/>
    <property type="project" value="UniProtKB-KW"/>
</dbReference>
<dbReference type="AlphaFoldDB" id="A0A840LEY2"/>
<evidence type="ECO:0000313" key="6">
    <source>
        <dbReference type="EMBL" id="MBB4843857.1"/>
    </source>
</evidence>
<dbReference type="PANTHER" id="PTHR42781">
    <property type="entry name" value="SPERMIDINE/PUTRESCINE IMPORT ATP-BINDING PROTEIN POTA"/>
    <property type="match status" value="1"/>
</dbReference>
<dbReference type="SUPFAM" id="SSF52540">
    <property type="entry name" value="P-loop containing nucleoside triphosphate hydrolases"/>
    <property type="match status" value="1"/>
</dbReference>
<dbReference type="InterPro" id="IPR003439">
    <property type="entry name" value="ABC_transporter-like_ATP-bd"/>
</dbReference>
<comment type="caution">
    <text evidence="6">The sequence shown here is derived from an EMBL/GenBank/DDBJ whole genome shotgun (WGS) entry which is preliminary data.</text>
</comment>
<keyword evidence="7" id="KW-1185">Reference proteome</keyword>
<accession>A0A840LEY2</accession>
<dbReference type="InterPro" id="IPR027417">
    <property type="entry name" value="P-loop_NTPase"/>
</dbReference>
<dbReference type="PROSITE" id="PS00211">
    <property type="entry name" value="ABC_TRANSPORTER_1"/>
    <property type="match status" value="1"/>
</dbReference>
<keyword evidence="2" id="KW-0472">Membrane</keyword>
<dbReference type="FunFam" id="3.40.50.300:FF:000425">
    <property type="entry name" value="Probable ABC transporter, ATP-binding subunit"/>
    <property type="match status" value="1"/>
</dbReference>
<dbReference type="InterPro" id="IPR003593">
    <property type="entry name" value="AAA+_ATPase"/>
</dbReference>
<evidence type="ECO:0000256" key="1">
    <source>
        <dbReference type="ARBA" id="ARBA00022448"/>
    </source>
</evidence>
<dbReference type="GO" id="GO:0016887">
    <property type="term" value="F:ATP hydrolysis activity"/>
    <property type="evidence" value="ECO:0007669"/>
    <property type="project" value="InterPro"/>
</dbReference>
<evidence type="ECO:0000259" key="5">
    <source>
        <dbReference type="PROSITE" id="PS50893"/>
    </source>
</evidence>
<gene>
    <name evidence="6" type="ORF">HNP55_002380</name>
</gene>
<keyword evidence="2" id="KW-1003">Cell membrane</keyword>
<dbReference type="GO" id="GO:0043190">
    <property type="term" value="C:ATP-binding cassette (ABC) transporter complex"/>
    <property type="evidence" value="ECO:0007669"/>
    <property type="project" value="InterPro"/>
</dbReference>
<dbReference type="InterPro" id="IPR013611">
    <property type="entry name" value="Transp-assoc_OB_typ2"/>
</dbReference>
<dbReference type="EMBL" id="JACHLP010000004">
    <property type="protein sequence ID" value="MBB4843857.1"/>
    <property type="molecule type" value="Genomic_DNA"/>
</dbReference>
<dbReference type="SMART" id="SM00382">
    <property type="entry name" value="AAA"/>
    <property type="match status" value="1"/>
</dbReference>
<proteinExistence type="predicted"/>
<feature type="domain" description="ABC transporter" evidence="5">
    <location>
        <begin position="2"/>
        <end position="230"/>
    </location>
</feature>
<name>A0A840LEY2_9BURK</name>
<dbReference type="Gene3D" id="2.40.50.100">
    <property type="match status" value="1"/>
</dbReference>
<organism evidence="6 7">
    <name type="scientific">Roseateles oligotrophus</name>
    <dbReference type="NCBI Taxonomy" id="1769250"/>
    <lineage>
        <taxon>Bacteria</taxon>
        <taxon>Pseudomonadati</taxon>
        <taxon>Pseudomonadota</taxon>
        <taxon>Betaproteobacteria</taxon>
        <taxon>Burkholderiales</taxon>
        <taxon>Sphaerotilaceae</taxon>
        <taxon>Roseateles</taxon>
    </lineage>
</organism>
<evidence type="ECO:0000313" key="7">
    <source>
        <dbReference type="Proteomes" id="UP000562027"/>
    </source>
</evidence>
<keyword evidence="4 6" id="KW-0067">ATP-binding</keyword>
<dbReference type="PROSITE" id="PS50893">
    <property type="entry name" value="ABC_TRANSPORTER_2"/>
    <property type="match status" value="1"/>
</dbReference>
<dbReference type="SUPFAM" id="SSF50331">
    <property type="entry name" value="MOP-like"/>
    <property type="match status" value="1"/>
</dbReference>
<evidence type="ECO:0000256" key="3">
    <source>
        <dbReference type="ARBA" id="ARBA00022741"/>
    </source>
</evidence>
<sequence length="380" mass="40619">MLSVKHISKRYGAQPVLRGIELAVAAGEFISLLGPSGCGKTTLLRILCGIETPDTGSILLQGQDITRQPASQRRFGVVFQSYALFPNLTVAQNVSYGLQDLGRRERAARALEMLALVGLAEQAHKYPAQLSGGQQQRVALARALAPRPRLLLLDEPLSALDAQVRAGLRSEIRRLQKQLGITTLMVTHDQDEALSMSDRVVLMHQGQVEQQGSPQALYARPASPFAAGFVGKMNLLPALVVAGGRARVGAQELACDTHGFKTGSPVLLGLRPEAIALRPLPSTFPAQAQPNCLPAEVLDTVFLGPCTLVRLRCEALGAEHVLEAELPTARDAQLPAWLQGGAGRPAQVLLEIPREALHALAQPLSMRAEPATVFSQAVPA</sequence>
<protein>
    <submittedName>
        <fullName evidence="6">Iron(III) transport system ATP-binding protein</fullName>
    </submittedName>
</protein>
<dbReference type="Pfam" id="PF00005">
    <property type="entry name" value="ABC_tran"/>
    <property type="match status" value="1"/>
</dbReference>
<evidence type="ECO:0000256" key="2">
    <source>
        <dbReference type="ARBA" id="ARBA00022475"/>
    </source>
</evidence>
<dbReference type="InterPro" id="IPR008995">
    <property type="entry name" value="Mo/tungstate-bd_C_term_dom"/>
</dbReference>
<reference evidence="6 7" key="1">
    <citation type="submission" date="2020-08" db="EMBL/GenBank/DDBJ databases">
        <title>Functional genomics of gut bacteria from endangered species of beetles.</title>
        <authorList>
            <person name="Carlos-Shanley C."/>
        </authorList>
    </citation>
    <scope>NUCLEOTIDE SEQUENCE [LARGE SCALE GENOMIC DNA]</scope>
    <source>
        <strain evidence="6 7">S00239</strain>
    </source>
</reference>
<keyword evidence="3" id="KW-0547">Nucleotide-binding</keyword>
<dbReference type="GO" id="GO:0015697">
    <property type="term" value="P:quaternary ammonium group transport"/>
    <property type="evidence" value="ECO:0007669"/>
    <property type="project" value="UniProtKB-ARBA"/>
</dbReference>
<dbReference type="RefSeq" id="WP_184299493.1">
    <property type="nucleotide sequence ID" value="NZ_JACHLP010000004.1"/>
</dbReference>
<evidence type="ECO:0000256" key="4">
    <source>
        <dbReference type="ARBA" id="ARBA00022840"/>
    </source>
</evidence>
<dbReference type="InterPro" id="IPR050093">
    <property type="entry name" value="ABC_SmlMolc_Importer"/>
</dbReference>
<dbReference type="Proteomes" id="UP000562027">
    <property type="component" value="Unassembled WGS sequence"/>
</dbReference>
<dbReference type="PANTHER" id="PTHR42781:SF4">
    <property type="entry name" value="SPERMIDINE_PUTRESCINE IMPORT ATP-BINDING PROTEIN POTA"/>
    <property type="match status" value="1"/>
</dbReference>
<dbReference type="InterPro" id="IPR017871">
    <property type="entry name" value="ABC_transporter-like_CS"/>
</dbReference>